<keyword evidence="2" id="KW-1185">Reference proteome</keyword>
<dbReference type="EMBL" id="CAJVPJ010003330">
    <property type="protein sequence ID" value="CAG8638512.1"/>
    <property type="molecule type" value="Genomic_DNA"/>
</dbReference>
<sequence length="82" mass="9176">MSEINTGYRETTMKQKLIYPTGRNMALKLCLILPMKLETGPRTSGTPELDFCGSHCQSNGDEEAWGEVFELVGEELRRGPVL</sequence>
<accession>A0A9N9H0J9</accession>
<protein>
    <submittedName>
        <fullName evidence="1">8922_t:CDS:1</fullName>
    </submittedName>
</protein>
<name>A0A9N9H0J9_9GLOM</name>
<evidence type="ECO:0000313" key="2">
    <source>
        <dbReference type="Proteomes" id="UP000789572"/>
    </source>
</evidence>
<dbReference type="Proteomes" id="UP000789572">
    <property type="component" value="Unassembled WGS sequence"/>
</dbReference>
<comment type="caution">
    <text evidence="1">The sequence shown here is derived from an EMBL/GenBank/DDBJ whole genome shotgun (WGS) entry which is preliminary data.</text>
</comment>
<proteinExistence type="predicted"/>
<dbReference type="AlphaFoldDB" id="A0A9N9H0J9"/>
<gene>
    <name evidence="1" type="ORF">POCULU_LOCUS9289</name>
</gene>
<feature type="non-terminal residue" evidence="1">
    <location>
        <position position="82"/>
    </location>
</feature>
<evidence type="ECO:0000313" key="1">
    <source>
        <dbReference type="EMBL" id="CAG8638512.1"/>
    </source>
</evidence>
<reference evidence="1" key="1">
    <citation type="submission" date="2021-06" db="EMBL/GenBank/DDBJ databases">
        <authorList>
            <person name="Kallberg Y."/>
            <person name="Tangrot J."/>
            <person name="Rosling A."/>
        </authorList>
    </citation>
    <scope>NUCLEOTIDE SEQUENCE</scope>
    <source>
        <strain evidence="1">IA702</strain>
    </source>
</reference>
<organism evidence="1 2">
    <name type="scientific">Paraglomus occultum</name>
    <dbReference type="NCBI Taxonomy" id="144539"/>
    <lineage>
        <taxon>Eukaryota</taxon>
        <taxon>Fungi</taxon>
        <taxon>Fungi incertae sedis</taxon>
        <taxon>Mucoromycota</taxon>
        <taxon>Glomeromycotina</taxon>
        <taxon>Glomeromycetes</taxon>
        <taxon>Paraglomerales</taxon>
        <taxon>Paraglomeraceae</taxon>
        <taxon>Paraglomus</taxon>
    </lineage>
</organism>